<proteinExistence type="predicted"/>
<evidence type="ECO:0000313" key="1">
    <source>
        <dbReference type="EMBL" id="CAG6657438.1"/>
    </source>
</evidence>
<reference evidence="1" key="1">
    <citation type="submission" date="2021-05" db="EMBL/GenBank/DDBJ databases">
        <authorList>
            <person name="Alioto T."/>
            <person name="Alioto T."/>
            <person name="Gomez Garrido J."/>
        </authorList>
    </citation>
    <scope>NUCLEOTIDE SEQUENCE</scope>
</reference>
<accession>A0A8D8WFX2</accession>
<sequence length="109" mass="12859">MFVKVVESGKIVYQLIVKGRVCVFQTFESNWNCALFGALVIPWHQGPEIFEKGKWSEQIEKSKWMIEKIFNQRVYRGSYLWHLHQPRPYSTTTLFEHIGVGRVESLDLI</sequence>
<protein>
    <submittedName>
        <fullName evidence="1">Uncharacterized protein</fullName>
    </submittedName>
</protein>
<organism evidence="1">
    <name type="scientific">Cacopsylla melanoneura</name>
    <dbReference type="NCBI Taxonomy" id="428564"/>
    <lineage>
        <taxon>Eukaryota</taxon>
        <taxon>Metazoa</taxon>
        <taxon>Ecdysozoa</taxon>
        <taxon>Arthropoda</taxon>
        <taxon>Hexapoda</taxon>
        <taxon>Insecta</taxon>
        <taxon>Pterygota</taxon>
        <taxon>Neoptera</taxon>
        <taxon>Paraneoptera</taxon>
        <taxon>Hemiptera</taxon>
        <taxon>Sternorrhyncha</taxon>
        <taxon>Psylloidea</taxon>
        <taxon>Psyllidae</taxon>
        <taxon>Psyllinae</taxon>
        <taxon>Cacopsylla</taxon>
    </lineage>
</organism>
<dbReference type="EMBL" id="HBUF01188399">
    <property type="protein sequence ID" value="CAG6657438.1"/>
    <property type="molecule type" value="Transcribed_RNA"/>
</dbReference>
<name>A0A8D8WFX2_9HEMI</name>
<dbReference type="AlphaFoldDB" id="A0A8D8WFX2"/>